<dbReference type="Gene3D" id="3.20.20.150">
    <property type="entry name" value="Divalent-metal-dependent TIM barrel enzymes"/>
    <property type="match status" value="1"/>
</dbReference>
<dbReference type="EMBL" id="QGQD01000043">
    <property type="protein sequence ID" value="TLD01094.1"/>
    <property type="molecule type" value="Genomic_DNA"/>
</dbReference>
<dbReference type="SUPFAM" id="SSF51658">
    <property type="entry name" value="Xylose isomerase-like"/>
    <property type="match status" value="1"/>
</dbReference>
<dbReference type="NCBIfam" id="NF009689">
    <property type="entry name" value="PRK13210.1"/>
    <property type="match status" value="1"/>
</dbReference>
<dbReference type="Proteomes" id="UP000306509">
    <property type="component" value="Unassembled WGS sequence"/>
</dbReference>
<dbReference type="GO" id="GO:0034015">
    <property type="term" value="F:L-ribulose-5-phosphate 3-epimerase activity"/>
    <property type="evidence" value="ECO:0007669"/>
    <property type="project" value="TreeGrafter"/>
</dbReference>
<protein>
    <recommendedName>
        <fullName evidence="2">L-ribulose-5-phosphate 3-epimerase</fullName>
    </recommendedName>
</protein>
<comment type="caution">
    <text evidence="4">The sequence shown here is derived from an EMBL/GenBank/DDBJ whole genome shotgun (WGS) entry which is preliminary data.</text>
</comment>
<proteinExistence type="predicted"/>
<organism evidence="4 5">
    <name type="scientific">Robinsoniella peoriensis</name>
    <dbReference type="NCBI Taxonomy" id="180332"/>
    <lineage>
        <taxon>Bacteria</taxon>
        <taxon>Bacillati</taxon>
        <taxon>Bacillota</taxon>
        <taxon>Clostridia</taxon>
        <taxon>Lachnospirales</taxon>
        <taxon>Lachnospiraceae</taxon>
        <taxon>Robinsoniella</taxon>
    </lineage>
</organism>
<dbReference type="InterPro" id="IPR036237">
    <property type="entry name" value="Xyl_isomerase-like_sf"/>
</dbReference>
<dbReference type="GO" id="GO:0019852">
    <property type="term" value="P:L-ascorbic acid metabolic process"/>
    <property type="evidence" value="ECO:0007669"/>
    <property type="project" value="TreeGrafter"/>
</dbReference>
<keyword evidence="1 4" id="KW-0413">Isomerase</keyword>
<dbReference type="STRING" id="180332.GCA_000797495_04821"/>
<accession>A0A4U8Q9J1</accession>
<evidence type="ECO:0000313" key="4">
    <source>
        <dbReference type="EMBL" id="TLD01094.1"/>
    </source>
</evidence>
<evidence type="ECO:0000256" key="2">
    <source>
        <dbReference type="NCBIfam" id="TIGR00542"/>
    </source>
</evidence>
<dbReference type="AlphaFoldDB" id="A0A4U8Q9J1"/>
<keyword evidence="5" id="KW-1185">Reference proteome</keyword>
<dbReference type="PANTHER" id="PTHR43489">
    <property type="entry name" value="ISOMERASE"/>
    <property type="match status" value="1"/>
</dbReference>
<dbReference type="PANTHER" id="PTHR43489:SF1">
    <property type="entry name" value="L-RIBULOSE-5-PHOSPHATE 3-EPIMERASE SGBU-RELATED"/>
    <property type="match status" value="1"/>
</dbReference>
<dbReference type="InterPro" id="IPR013022">
    <property type="entry name" value="Xyl_isomerase-like_TIM-brl"/>
</dbReference>
<dbReference type="InterPro" id="IPR004560">
    <property type="entry name" value="L-Ru-5P_3-Epase"/>
</dbReference>
<evidence type="ECO:0000259" key="3">
    <source>
        <dbReference type="Pfam" id="PF01261"/>
    </source>
</evidence>
<evidence type="ECO:0000313" key="5">
    <source>
        <dbReference type="Proteomes" id="UP000306509"/>
    </source>
</evidence>
<reference evidence="4 5" key="1">
    <citation type="journal article" date="2019" name="Anaerobe">
        <title>Detection of Robinsoniella peoriensis in multiple bone samples of a trauma patient.</title>
        <authorList>
            <person name="Schrottner P."/>
            <person name="Hartwich K."/>
            <person name="Bunk B."/>
            <person name="Schober I."/>
            <person name="Helbig S."/>
            <person name="Rudolph W.W."/>
            <person name="Gunzer F."/>
        </authorList>
    </citation>
    <scope>NUCLEOTIDE SEQUENCE [LARGE SCALE GENOMIC DNA]</scope>
    <source>
        <strain evidence="4 5">DSM 106044</strain>
    </source>
</reference>
<dbReference type="InterPro" id="IPR050417">
    <property type="entry name" value="Sugar_Epim/Isomerase"/>
</dbReference>
<name>A0A4U8Q9J1_9FIRM</name>
<feature type="domain" description="Xylose isomerase-like TIM barrel" evidence="3">
    <location>
        <begin position="28"/>
        <end position="271"/>
    </location>
</feature>
<dbReference type="NCBIfam" id="NF009688">
    <property type="entry name" value="PRK13209.1"/>
    <property type="match status" value="1"/>
</dbReference>
<dbReference type="Pfam" id="PF01261">
    <property type="entry name" value="AP_endonuc_2"/>
    <property type="match status" value="1"/>
</dbReference>
<dbReference type="GO" id="GO:0016861">
    <property type="term" value="F:intramolecular oxidoreductase activity, interconverting aldoses and ketoses"/>
    <property type="evidence" value="ECO:0007669"/>
    <property type="project" value="InterPro"/>
</dbReference>
<dbReference type="NCBIfam" id="TIGR00542">
    <property type="entry name" value="hxl6Piso_put"/>
    <property type="match status" value="1"/>
</dbReference>
<evidence type="ECO:0000256" key="1">
    <source>
        <dbReference type="ARBA" id="ARBA00023235"/>
    </source>
</evidence>
<gene>
    <name evidence="4" type="primary">ulaE_1</name>
    <name evidence="4" type="ORF">DSM106044_01884</name>
</gene>
<dbReference type="RefSeq" id="WP_201278764.1">
    <property type="nucleotide sequence ID" value="NZ_QGQD01000043.1"/>
</dbReference>
<sequence>MYNIHKIPIGIYEKALPGDFSWEEKMNAAKAAGFDYMELSVDESEERLSRLDWSEEEIEALKSTMEQTGISFPTMCLSGHRKYPFGSKDPHIRAKAFEIMEKAILLSVKLGIRCIQLATYDVYYEESDEETKALFLDGMKQSVAMAARAGVILAMEIMDTKFVGTIVRAMHYLKEIPSPYFKIYPDMGNLSNFSSDVEGELELGFADIVAIHVKETKPGIFKCVNFGEGCVRFTDIFRKLKELGYSGMFLIEMWADNSINNSFEDAVKNIKDARIFVEDKMKQAGLLTNTL</sequence>